<name>A0A9P1IZQ2_9PELO</name>
<dbReference type="PANTHER" id="PTHR31327:SF9">
    <property type="entry name" value="PDZ DOMAIN-CONTAINING PROTEIN"/>
    <property type="match status" value="1"/>
</dbReference>
<dbReference type="AlphaFoldDB" id="A0A9P1IZQ2"/>
<proteinExistence type="predicted"/>
<dbReference type="OrthoDB" id="5847145at2759"/>
<evidence type="ECO:0000313" key="1">
    <source>
        <dbReference type="EMBL" id="CAI5452368.1"/>
    </source>
</evidence>
<dbReference type="PANTHER" id="PTHR31327">
    <property type="entry name" value="SPERM MEIOSIS PDZ DOMAIN CONTAINING PROTEINS-RELATED"/>
    <property type="match status" value="1"/>
</dbReference>
<gene>
    <name evidence="1" type="ORF">CAMP_LOCUS15005</name>
</gene>
<dbReference type="InterPro" id="IPR036034">
    <property type="entry name" value="PDZ_sf"/>
</dbReference>
<evidence type="ECO:0008006" key="3">
    <source>
        <dbReference type="Google" id="ProtNLM"/>
    </source>
</evidence>
<organism evidence="1 2">
    <name type="scientific">Caenorhabditis angaria</name>
    <dbReference type="NCBI Taxonomy" id="860376"/>
    <lineage>
        <taxon>Eukaryota</taxon>
        <taxon>Metazoa</taxon>
        <taxon>Ecdysozoa</taxon>
        <taxon>Nematoda</taxon>
        <taxon>Chromadorea</taxon>
        <taxon>Rhabditida</taxon>
        <taxon>Rhabditina</taxon>
        <taxon>Rhabditomorpha</taxon>
        <taxon>Rhabditoidea</taxon>
        <taxon>Rhabditidae</taxon>
        <taxon>Peloderinae</taxon>
        <taxon>Caenorhabditis</taxon>
    </lineage>
</organism>
<reference evidence="1" key="1">
    <citation type="submission" date="2022-11" db="EMBL/GenBank/DDBJ databases">
        <authorList>
            <person name="Kikuchi T."/>
        </authorList>
    </citation>
    <scope>NUCLEOTIDE SEQUENCE</scope>
    <source>
        <strain evidence="1">PS1010</strain>
    </source>
</reference>
<dbReference type="Proteomes" id="UP001152747">
    <property type="component" value="Unassembled WGS sequence"/>
</dbReference>
<evidence type="ECO:0000313" key="2">
    <source>
        <dbReference type="Proteomes" id="UP001152747"/>
    </source>
</evidence>
<comment type="caution">
    <text evidence="1">The sequence shown here is derived from an EMBL/GenBank/DDBJ whole genome shotgun (WGS) entry which is preliminary data.</text>
</comment>
<accession>A0A9P1IZQ2</accession>
<sequence>MEQHILKKCEMLFGKNFCKDLLEFGEVTASVKREDGLGIEFRNSFIVSMTYTCQFIGQLKIGDCLIAVNGVFTQDPRVFVKNIQVLIKKQSLTPMTIKFMRLKRKIPRPPTFPPIHPQEGYSYETSIIYNMKGILHLGLDLRDIEGKLMVTNITENSIADITFSLGEAIIDIDGEKVSSVVVFQERLKKSLEIRNYALVCVEIPTTDLLKNAIRNKIAASLKDTNKVNPIPGDVKIYCAEGIAVLRKMIEPKPIFQCEKQEKSGAGASKPSPIQLRLDERVKEQDIPSSWNSRLFVKLPPAKTLESENAN</sequence>
<dbReference type="InterPro" id="IPR040264">
    <property type="entry name" value="T15H9.4-like"/>
</dbReference>
<keyword evidence="2" id="KW-1185">Reference proteome</keyword>
<protein>
    <recommendedName>
        <fullName evidence="3">PDZ domain-containing protein</fullName>
    </recommendedName>
</protein>
<dbReference type="EMBL" id="CANHGI010000005">
    <property type="protein sequence ID" value="CAI5452368.1"/>
    <property type="molecule type" value="Genomic_DNA"/>
</dbReference>
<dbReference type="SUPFAM" id="SSF50156">
    <property type="entry name" value="PDZ domain-like"/>
    <property type="match status" value="1"/>
</dbReference>